<accession>A0RV74</accession>
<dbReference type="STRING" id="414004.CENSYa_0608"/>
<evidence type="ECO:0000313" key="3">
    <source>
        <dbReference type="EMBL" id="ABK77241.1"/>
    </source>
</evidence>
<dbReference type="PANTHER" id="PTHR35176">
    <property type="entry name" value="HEME OXYGENASE HI_0854-RELATED"/>
    <property type="match status" value="1"/>
</dbReference>
<dbReference type="Gene3D" id="2.30.110.10">
    <property type="entry name" value="Electron Transport, Fmn-binding Protein, Chain A"/>
    <property type="match status" value="1"/>
</dbReference>
<dbReference type="InterPro" id="IPR052019">
    <property type="entry name" value="F420H2_bilvrd_red/Heme_oxyg"/>
</dbReference>
<protein>
    <submittedName>
        <fullName evidence="3">Flavin-nucleotide-binding protein</fullName>
    </submittedName>
</protein>
<evidence type="ECO:0000256" key="1">
    <source>
        <dbReference type="ARBA" id="ARBA00023002"/>
    </source>
</evidence>
<dbReference type="Pfam" id="PF01243">
    <property type="entry name" value="PNPOx_N"/>
    <property type="match status" value="1"/>
</dbReference>
<dbReference type="SUPFAM" id="SSF50475">
    <property type="entry name" value="FMN-binding split barrel"/>
    <property type="match status" value="1"/>
</dbReference>
<feature type="domain" description="Pyridoxamine 5'-phosphate oxidase N-terminal" evidence="2">
    <location>
        <begin position="15"/>
        <end position="139"/>
    </location>
</feature>
<dbReference type="AlphaFoldDB" id="A0RV74"/>
<dbReference type="InterPro" id="IPR011576">
    <property type="entry name" value="Pyridox_Oxase_N"/>
</dbReference>
<dbReference type="KEGG" id="csy:CENSYa_0608"/>
<dbReference type="GO" id="GO:0005829">
    <property type="term" value="C:cytosol"/>
    <property type="evidence" value="ECO:0007669"/>
    <property type="project" value="TreeGrafter"/>
</dbReference>
<dbReference type="GO" id="GO:0016627">
    <property type="term" value="F:oxidoreductase activity, acting on the CH-CH group of donors"/>
    <property type="evidence" value="ECO:0007669"/>
    <property type="project" value="TreeGrafter"/>
</dbReference>
<reference evidence="3 4" key="1">
    <citation type="journal article" date="2006" name="Proc. Natl. Acad. Sci. U.S.A.">
        <title>Genomic analysis of the uncultivated marine crenarchaeote Cenarchaeum symbiosum.</title>
        <authorList>
            <person name="Hallam S.J."/>
            <person name="Konstantinidis K.T."/>
            <person name="Putnam N."/>
            <person name="Schleper C."/>
            <person name="Watanabe Y."/>
            <person name="Sugahara J."/>
            <person name="Preston C."/>
            <person name="de la Torre J."/>
            <person name="Richardson P.M."/>
            <person name="DeLong E.F."/>
        </authorList>
    </citation>
    <scope>NUCLEOTIDE SEQUENCE [LARGE SCALE GENOMIC DNA]</scope>
    <source>
        <strain evidence="4">A</strain>
    </source>
</reference>
<dbReference type="HOGENOM" id="CLU_123922_5_1_2"/>
<organism evidence="3 4">
    <name type="scientific">Cenarchaeum symbiosum (strain A)</name>
    <dbReference type="NCBI Taxonomy" id="414004"/>
    <lineage>
        <taxon>Archaea</taxon>
        <taxon>Nitrososphaerota</taxon>
        <taxon>Candidatus Cenarchaeales</taxon>
        <taxon>Candidatus Cenarchaeaceae</taxon>
        <taxon>Candidatus Cenarchaeum</taxon>
    </lineage>
</organism>
<dbReference type="Proteomes" id="UP000000758">
    <property type="component" value="Chromosome"/>
</dbReference>
<evidence type="ECO:0000313" key="4">
    <source>
        <dbReference type="Proteomes" id="UP000000758"/>
    </source>
</evidence>
<dbReference type="PANTHER" id="PTHR35176:SF6">
    <property type="entry name" value="HEME OXYGENASE HI_0854-RELATED"/>
    <property type="match status" value="1"/>
</dbReference>
<name>A0RV74_CENSY</name>
<sequence>MAGIAAGTISPSKRDAFLQSQKLLRLATVGSDGTPHVVPVWYVYKNGKIYIGTNTQTQKAHNLEGRPRAGFSVDEGSGMYNVTAVTGSGSVTFIMDKMEVERIERLIMDKYHLSGDDADKVLTITDCIIVITPDRFSAWHVPDPLAGQSHPKGIMSKKEAAKLIYG</sequence>
<dbReference type="GO" id="GO:0070967">
    <property type="term" value="F:coenzyme F420 binding"/>
    <property type="evidence" value="ECO:0007669"/>
    <property type="project" value="TreeGrafter"/>
</dbReference>
<dbReference type="InterPro" id="IPR012349">
    <property type="entry name" value="Split_barrel_FMN-bd"/>
</dbReference>
<dbReference type="EMBL" id="DP000238">
    <property type="protein sequence ID" value="ABK77241.1"/>
    <property type="molecule type" value="Genomic_DNA"/>
</dbReference>
<dbReference type="EnsemblBacteria" id="ABK77241">
    <property type="protein sequence ID" value="ABK77241"/>
    <property type="gene ID" value="CENSYa_0608"/>
</dbReference>
<proteinExistence type="predicted"/>
<gene>
    <name evidence="3" type="ordered locus">CENSYa_0608</name>
</gene>
<keyword evidence="1" id="KW-0560">Oxidoreductase</keyword>
<keyword evidence="4" id="KW-1185">Reference proteome</keyword>
<evidence type="ECO:0000259" key="2">
    <source>
        <dbReference type="Pfam" id="PF01243"/>
    </source>
</evidence>